<feature type="domain" description="PTS EIIA type-2" evidence="5">
    <location>
        <begin position="536"/>
        <end position="683"/>
    </location>
</feature>
<evidence type="ECO:0000256" key="1">
    <source>
        <dbReference type="ARBA" id="ARBA00022679"/>
    </source>
</evidence>
<organism evidence="8 9">
    <name type="scientific">Companilactobacillus ginsenosidimutans</name>
    <dbReference type="NCBI Taxonomy" id="1007676"/>
    <lineage>
        <taxon>Bacteria</taxon>
        <taxon>Bacillati</taxon>
        <taxon>Bacillota</taxon>
        <taxon>Bacilli</taxon>
        <taxon>Lactobacillales</taxon>
        <taxon>Lactobacillaceae</taxon>
        <taxon>Companilactobacillus</taxon>
    </lineage>
</organism>
<dbReference type="AlphaFoldDB" id="A0A0H4QND6"/>
<dbReference type="Proteomes" id="UP000036106">
    <property type="component" value="Chromosome"/>
</dbReference>
<dbReference type="InterPro" id="IPR011608">
    <property type="entry name" value="PRD"/>
</dbReference>
<keyword evidence="4" id="KW-0804">Transcription</keyword>
<gene>
    <name evidence="8" type="ORF">ABM34_12515</name>
</gene>
<dbReference type="SUPFAM" id="SSF52794">
    <property type="entry name" value="PTS system IIB component-like"/>
    <property type="match status" value="1"/>
</dbReference>
<dbReference type="SUPFAM" id="SSF55804">
    <property type="entry name" value="Phoshotransferase/anion transport protein"/>
    <property type="match status" value="1"/>
</dbReference>
<dbReference type="InterPro" id="IPR036634">
    <property type="entry name" value="PRD_sf"/>
</dbReference>
<dbReference type="PANTHER" id="PTHR30185">
    <property type="entry name" value="CRYPTIC BETA-GLUCOSIDE BGL OPERON ANTITERMINATOR"/>
    <property type="match status" value="1"/>
</dbReference>
<evidence type="ECO:0000259" key="7">
    <source>
        <dbReference type="PROSITE" id="PS51372"/>
    </source>
</evidence>
<dbReference type="GO" id="GO:0006355">
    <property type="term" value="P:regulation of DNA-templated transcription"/>
    <property type="evidence" value="ECO:0007669"/>
    <property type="project" value="InterPro"/>
</dbReference>
<name>A0A0H4QND6_9LACO</name>
<evidence type="ECO:0000259" key="5">
    <source>
        <dbReference type="PROSITE" id="PS51094"/>
    </source>
</evidence>
<dbReference type="PROSITE" id="PS51099">
    <property type="entry name" value="PTS_EIIB_TYPE_2"/>
    <property type="match status" value="1"/>
</dbReference>
<dbReference type="GO" id="GO:0008982">
    <property type="term" value="F:protein-N(PI)-phosphohistidine-sugar phosphotransferase activity"/>
    <property type="evidence" value="ECO:0007669"/>
    <property type="project" value="InterPro"/>
</dbReference>
<evidence type="ECO:0000313" key="8">
    <source>
        <dbReference type="EMBL" id="AKP68278.1"/>
    </source>
</evidence>
<dbReference type="Pfam" id="PF00874">
    <property type="entry name" value="PRD"/>
    <property type="match status" value="1"/>
</dbReference>
<proteinExistence type="predicted"/>
<dbReference type="PROSITE" id="PS51372">
    <property type="entry name" value="PRD_2"/>
    <property type="match status" value="1"/>
</dbReference>
<evidence type="ECO:0000259" key="6">
    <source>
        <dbReference type="PROSITE" id="PS51099"/>
    </source>
</evidence>
<dbReference type="Gene3D" id="3.40.930.10">
    <property type="entry name" value="Mannitol-specific EII, Chain A"/>
    <property type="match status" value="1"/>
</dbReference>
<dbReference type="InterPro" id="IPR016152">
    <property type="entry name" value="PTrfase/Anion_transptr"/>
</dbReference>
<feature type="domain" description="PRD" evidence="7">
    <location>
        <begin position="309"/>
        <end position="414"/>
    </location>
</feature>
<dbReference type="RefSeq" id="WP_048706197.1">
    <property type="nucleotide sequence ID" value="NZ_CP012034.1"/>
</dbReference>
<dbReference type="Gene3D" id="1.10.10.10">
    <property type="entry name" value="Winged helix-like DNA-binding domain superfamily/Winged helix DNA-binding domain"/>
    <property type="match status" value="2"/>
</dbReference>
<keyword evidence="1" id="KW-0808">Transferase</keyword>
<dbReference type="GO" id="GO:0009401">
    <property type="term" value="P:phosphoenolpyruvate-dependent sugar phosphotransferase system"/>
    <property type="evidence" value="ECO:0007669"/>
    <property type="project" value="InterPro"/>
</dbReference>
<dbReference type="PANTHER" id="PTHR30185:SF18">
    <property type="entry name" value="TRANSCRIPTIONAL REGULATOR MTLR"/>
    <property type="match status" value="1"/>
</dbReference>
<dbReference type="InterPro" id="IPR013196">
    <property type="entry name" value="HTH_11"/>
</dbReference>
<keyword evidence="9" id="KW-1185">Reference proteome</keyword>
<dbReference type="Pfam" id="PF08279">
    <property type="entry name" value="HTH_11"/>
    <property type="match status" value="1"/>
</dbReference>
<dbReference type="InterPro" id="IPR050661">
    <property type="entry name" value="BglG_antiterminators"/>
</dbReference>
<dbReference type="STRING" id="1007676.ABM34_12515"/>
<dbReference type="CDD" id="cd05568">
    <property type="entry name" value="PTS_IIB_bgl_like"/>
    <property type="match status" value="1"/>
</dbReference>
<evidence type="ECO:0000313" key="9">
    <source>
        <dbReference type="Proteomes" id="UP000036106"/>
    </source>
</evidence>
<dbReference type="PROSITE" id="PS51094">
    <property type="entry name" value="PTS_EIIA_TYPE_2"/>
    <property type="match status" value="1"/>
</dbReference>
<dbReference type="OrthoDB" id="9776005at2"/>
<dbReference type="EMBL" id="CP012034">
    <property type="protein sequence ID" value="AKP68278.1"/>
    <property type="molecule type" value="Genomic_DNA"/>
</dbReference>
<dbReference type="InterPro" id="IPR002178">
    <property type="entry name" value="PTS_EIIA_type-2_dom"/>
</dbReference>
<keyword evidence="2" id="KW-0677">Repeat</keyword>
<sequence length="694" mass="79248">MDLSNRESEITLLLLRNPQGLNVSDLTKGINVSKRTIYRELSSLETMLARLAIQLTKTDGLYHLVGNKDSFNELRNVLTQSDTQTILTSVATRQSAIVCKLLTVDTVITIQSLADEFEVSTTTITQDLKTIEPIFNDYELELVRIKAKGIRVDGKESNVRRVLSGILSSEINEYEFFEFVGHLDETSSISANSSQYFINLLDLHLLKLANNAIQKHVKNDFDSLSDSQLKQLMIILTVSASRIRMDKLVGQFKQVDKNSIFQYQRIAIDLYNDFDEDVRDKISLMELEFMAQQIQGMSFSISNNILQDDYDLQLSYQVRNLIQQVSTNFDYDFQTDETLFNDLMAHVGSALKRQVSQLPEINNPVLQNVIENYPQLYDEVINAMDEVFAGRLPNSEAAYILIHFASSFEQQRQNKPISALVVCANGIGTAKVLESRLKKTVPEISRYKVSRVAELNHLDLKQYDIILSTIFLPGFKLPYKVISPLLLNNEIDEIKTFLNERFGVVEVHANKKNSIDVDDAIEELDGLYNKVQVTHQLLNQIEVKTIDNRMFNLQQTLLLLSRRLRPEFVSNPDQVATALYQRMQKAPVGLPNTTMALIHTTNEGVRRPFFALYDLTNPILIKGMDYKSMNLQRCLFMIAPKDLPQFSTDLLGSISSSIIDNELNLRTYQQGSPEEIKQLIAKLFLRVIKEEDWK</sequence>
<dbReference type="InterPro" id="IPR013011">
    <property type="entry name" value="PTS_EIIB_2"/>
</dbReference>
<dbReference type="KEGG" id="lgn:ABM34_12515"/>
<dbReference type="InterPro" id="IPR036095">
    <property type="entry name" value="PTS_EIIB-like_sf"/>
</dbReference>
<evidence type="ECO:0000256" key="3">
    <source>
        <dbReference type="ARBA" id="ARBA00023015"/>
    </source>
</evidence>
<dbReference type="Gene3D" id="1.10.1790.10">
    <property type="entry name" value="PRD domain"/>
    <property type="match status" value="1"/>
</dbReference>
<reference evidence="9" key="1">
    <citation type="submission" date="2015-07" db="EMBL/GenBank/DDBJ databases">
        <title>Lactobacillus ginsenosidimutans/EMML 3141/ whole genome sequencing.</title>
        <authorList>
            <person name="Kim M.K."/>
            <person name="Im W.-T."/>
            <person name="Srinivasan S."/>
            <person name="Lee J.-J."/>
        </authorList>
    </citation>
    <scope>NUCLEOTIDE SEQUENCE [LARGE SCALE GENOMIC DNA]</scope>
    <source>
        <strain evidence="9">EMML 3041</strain>
    </source>
</reference>
<evidence type="ECO:0000256" key="4">
    <source>
        <dbReference type="ARBA" id="ARBA00023163"/>
    </source>
</evidence>
<dbReference type="Pfam" id="PF00359">
    <property type="entry name" value="PTS_EIIA_2"/>
    <property type="match status" value="1"/>
</dbReference>
<dbReference type="Gene3D" id="3.40.50.2300">
    <property type="match status" value="1"/>
</dbReference>
<protein>
    <submittedName>
        <fullName evidence="8">Uncharacterized protein</fullName>
    </submittedName>
</protein>
<keyword evidence="3" id="KW-0805">Transcription regulation</keyword>
<accession>A0A0H4QND6</accession>
<evidence type="ECO:0000256" key="2">
    <source>
        <dbReference type="ARBA" id="ARBA00022737"/>
    </source>
</evidence>
<dbReference type="InterPro" id="IPR036388">
    <property type="entry name" value="WH-like_DNA-bd_sf"/>
</dbReference>
<dbReference type="SUPFAM" id="SSF63520">
    <property type="entry name" value="PTS-regulatory domain, PRD"/>
    <property type="match status" value="1"/>
</dbReference>
<feature type="domain" description="PTS EIIB type-2" evidence="6">
    <location>
        <begin position="417"/>
        <end position="506"/>
    </location>
</feature>
<dbReference type="PATRIC" id="fig|1007676.4.peg.2533"/>